<dbReference type="InterPro" id="IPR035986">
    <property type="entry name" value="PKD_dom_sf"/>
</dbReference>
<dbReference type="PROSITE" id="PS50093">
    <property type="entry name" value="PKD"/>
    <property type="match status" value="3"/>
</dbReference>
<feature type="transmembrane region" description="Helical" evidence="10">
    <location>
        <begin position="4011"/>
        <end position="4034"/>
    </location>
</feature>
<evidence type="ECO:0000256" key="5">
    <source>
        <dbReference type="ARBA" id="ARBA00022989"/>
    </source>
</evidence>
<dbReference type="PROSITE" id="PS51111">
    <property type="entry name" value="REJ"/>
    <property type="match status" value="1"/>
</dbReference>
<dbReference type="SMART" id="SM00089">
    <property type="entry name" value="PKD"/>
    <property type="match status" value="4"/>
</dbReference>
<feature type="compositionally biased region" description="Polar residues" evidence="9">
    <location>
        <begin position="4217"/>
        <end position="4226"/>
    </location>
</feature>
<dbReference type="InterPro" id="IPR036392">
    <property type="entry name" value="PLAT/LH2_dom_sf"/>
</dbReference>
<feature type="transmembrane region" description="Helical" evidence="10">
    <location>
        <begin position="3565"/>
        <end position="3584"/>
    </location>
</feature>
<dbReference type="Pfam" id="PF02010">
    <property type="entry name" value="REJ"/>
    <property type="match status" value="2"/>
</dbReference>
<feature type="transmembrane region" description="Helical" evidence="10">
    <location>
        <begin position="4113"/>
        <end position="4133"/>
    </location>
</feature>
<proteinExistence type="inferred from homology"/>
<feature type="compositionally biased region" description="Acidic residues" evidence="9">
    <location>
        <begin position="4745"/>
        <end position="4754"/>
    </location>
</feature>
<comment type="caution">
    <text evidence="17">The sequence shown here is derived from an EMBL/GenBank/DDBJ whole genome shotgun (WGS) entry which is preliminary data.</text>
</comment>
<feature type="region of interest" description="Disordered" evidence="9">
    <location>
        <begin position="4513"/>
        <end position="4661"/>
    </location>
</feature>
<dbReference type="SUPFAM" id="SSF49299">
    <property type="entry name" value="PKD domain"/>
    <property type="match status" value="2"/>
</dbReference>
<feature type="domain" description="PKD" evidence="12">
    <location>
        <begin position="1699"/>
        <end position="1749"/>
    </location>
</feature>
<feature type="compositionally biased region" description="Low complexity" evidence="9">
    <location>
        <begin position="4609"/>
        <end position="4620"/>
    </location>
</feature>
<evidence type="ECO:0000259" key="16">
    <source>
        <dbReference type="PROSITE" id="PS51212"/>
    </source>
</evidence>
<accession>A0ABP0FEF5</accession>
<feature type="domain" description="PLAT" evidence="13">
    <location>
        <begin position="3091"/>
        <end position="3226"/>
    </location>
</feature>
<dbReference type="Gene3D" id="2.60.40.10">
    <property type="entry name" value="Immunoglobulins"/>
    <property type="match status" value="1"/>
</dbReference>
<keyword evidence="7" id="KW-1015">Disulfide bond</keyword>
<reference evidence="17 18" key="1">
    <citation type="submission" date="2024-02" db="EMBL/GenBank/DDBJ databases">
        <authorList>
            <person name="Daric V."/>
            <person name="Darras S."/>
        </authorList>
    </citation>
    <scope>NUCLEOTIDE SEQUENCE [LARGE SCALE GENOMIC DNA]</scope>
</reference>
<dbReference type="InterPro" id="IPR002859">
    <property type="entry name" value="PKD/REJ-like"/>
</dbReference>
<protein>
    <submittedName>
        <fullName evidence="17">Uncharacterized protein</fullName>
    </submittedName>
</protein>
<dbReference type="InterPro" id="IPR000203">
    <property type="entry name" value="GPS"/>
</dbReference>
<dbReference type="PANTHER" id="PTHR46730">
    <property type="entry name" value="POLYCYSTIN-1"/>
    <property type="match status" value="1"/>
</dbReference>
<evidence type="ECO:0000256" key="6">
    <source>
        <dbReference type="ARBA" id="ARBA00023136"/>
    </source>
</evidence>
<feature type="domain" description="PKD" evidence="12">
    <location>
        <begin position="1614"/>
        <end position="1659"/>
    </location>
</feature>
<evidence type="ECO:0000256" key="3">
    <source>
        <dbReference type="ARBA" id="ARBA00022692"/>
    </source>
</evidence>
<dbReference type="InterPro" id="IPR002889">
    <property type="entry name" value="WSC_carb-bd"/>
</dbReference>
<evidence type="ECO:0000259" key="15">
    <source>
        <dbReference type="PROSITE" id="PS51111"/>
    </source>
</evidence>
<feature type="compositionally biased region" description="Basic residues" evidence="9">
    <location>
        <begin position="4640"/>
        <end position="4650"/>
    </location>
</feature>
<keyword evidence="4" id="KW-0677">Repeat</keyword>
<dbReference type="InterPro" id="IPR001024">
    <property type="entry name" value="PLAT/LH2_dom"/>
</dbReference>
<organism evidence="17 18">
    <name type="scientific">Clavelina lepadiformis</name>
    <name type="common">Light-bulb sea squirt</name>
    <name type="synonym">Ascidia lepadiformis</name>
    <dbReference type="NCBI Taxonomy" id="159417"/>
    <lineage>
        <taxon>Eukaryota</taxon>
        <taxon>Metazoa</taxon>
        <taxon>Chordata</taxon>
        <taxon>Tunicata</taxon>
        <taxon>Ascidiacea</taxon>
        <taxon>Aplousobranchia</taxon>
        <taxon>Clavelinidae</taxon>
        <taxon>Clavelina</taxon>
    </lineage>
</organism>
<feature type="region of interest" description="Disordered" evidence="9">
    <location>
        <begin position="4217"/>
        <end position="4242"/>
    </location>
</feature>
<dbReference type="InterPro" id="IPR000601">
    <property type="entry name" value="PKD_dom"/>
</dbReference>
<dbReference type="Pfam" id="PF01822">
    <property type="entry name" value="WSC"/>
    <property type="match status" value="1"/>
</dbReference>
<sequence length="4754" mass="533714">MRNAVYPLLWVFICSLLRIGQSKLEDDPKSWYLGCYLPRRNSENQLHPYRNKVLVNPARCSKNCLDQGHNYAALSDGSLCSCLTDQRFMVRAKSDDCTLRCPNDLQSPCGGIQFYSIYSIKGPFISSVQVLSAPKAVIGENTNIEIRIRLASKPDFPTGLKYYENTTFDRVNVVVAAENGATYRKSINIIDTQGQLIATHVYSRLGFYTVDVRVRNDLSYEAMRQYITVISPIPRGLLVQDGSVHSVHPSCTPKFISESSSYRLEEIDSTSVLRSEIVILRAALSQGVNITFDWNFCNLARRTATPHLDKDQCAASVCHTNEQSFEFRKDGLCEVTVTASNNLGSTTQSIFVAIISPEIKDVTVSISDCEEECSRANLFSQEGPSLPTGFELPSSRHFGLFPPGVGANIEVQSTTLQPTSTPSGVSPSPKLPDGMYEVNTKVCFHATAYVSVRASVKTHIRFGDGETVEQDLSERGMWGHNLFRRSASGPYDPYEPSHYSGRDSGFLPLSNFGMGLERVWTCYLDGCVLNMYFSHVYETPGKFLVDVQMSNDTFQMASRLVEPITIVPKGHRSLTKKLKCEEVVRAGRQTQISVPKRRGRNFAWNIARFQDNGVDPSNSTSIKWLSMDTVTHKSPLRYVFNNGTFRIQVNDTTDEFPILTYCIVRAENVIRDVVFSLRPGVRYVTVGDAIHADLKVSQGSNFSITWIFENKTLTNDERFDAVYSISQKFTPSMVGCQNLSVVIENSVSRTETTSERPVCSEEKITGLSLMAPDYLEVGQSANLSASIESGSHVEISVQVACYEGAHLMSFTHTTGAKMGPSEFNFMTTPFPEPGYFRVVFRAKNHVTVGRARGVRLVMRKNIKVGRVIQNVTIRVISEENETAYSNEDNTFLAVVNGKPDKTSGILYKWTFPNVTSELKTSVLYTASPIVRIKPICNATLGDDVKDCMISLTARSGVSKATAQFNVTSFLRQDARIRPSIRHRLITPLGEDFEVDIDCFTSDRSHTSCRVVFSDDKSFVRFSANSTSTLGHVFSYSGLFEIRKHVVTSLGPILTKISFISVQQKPKMVKIKGDQLLILDENPTGNWRAITTEGSYLVFQWQIRRQNMSQFIVSSTRVTCVREFAFHFNQSGIYEVIVNVFNDVSRMQVSTLVEVRHAATHIEIEASPVYLGDNSKFVMTANVSRPFTLTVKWSEKEDMESYTQDQLRVMDHPDGLENFKLYLLTHLYPIAGRHRFVFILEWLASEDDIIREISGYANVYDMNVAPPVALTLKVNDNPEPMTSPYNVFVNDLVKVEAKINELVVLLDWNVTNNRDVTFTSLGHSSAPTAGVIEFEFVAVSSGLYTCNVTSQPGSLGVVVKVAAVSPITALVLDRPYFKSQSSFVDFCELKPSTGDDVTCDPLVFSARSNGDDVTFRFEFRRINGNLDEDHVTIVTANTTTSSVSNVGLSQEARLEFTFQVEGDYNVSVIAMGKNHHNNKLNEAAALTVSLDFLFYAGTPPLVSLPKKNFLAESGNVTSFQLKQKKVGQEMKVYWDMGDGTRYNDSGLSMSHIFSQGGDYVMHIIAYNRIGKSHLKPVVQVEDRLKSIEITSPAEGKIFRTNSYMLFTAKTQPKQPHGRIEFRWFFENNNQPKTTYQPAAQHVFPQAGSHLVKVEVKNRINQVESIPIELTLARPIPPFQIYAPRDVQIGSIFQVETFNLGHDIQIEWNMGDGTLLHDKYSVTHSYMRVGIYTISLTLENTFGFVTETHEIFATEDHCSVSDVEIGGRSGKKQYRSKPIRLEAVVKFNCSSVVRVDYHWTIAPALNDLPGPPPASISRTGQVLDFAPDDLPYGRFEVSVNVSFIGTILYRASILRHIEIIPSLLVAQIKGGTLQKVSKHSDVTIDASQSFDPDLPEDDRLKFNWECVVFDAPDKACFKNHTILPTPATPSSSLRVLPQSRDRSKDNIVSSFFPYYIVANRSVLSFPARILIEDHDTFIFKVNVSKEDRPQSSSEASTVVVIASENTTASVSIDCPLCQKLSMIRHQGMLFSADCYTCRDENVTYSWSIDVVDDGKKSFYKNESSDCAPPDGTGWQSWKINLTLSFLNNFMSPDNHTDDLDNDFQDPYEQHDNISDYNSLDLYYPSYSQDPFVHFFNLRNTNQTEEETEYTSFQEEEGLEAKELPEGGGKRSKEENDLGWDFPDIAEIEGPDLEPNTPEDFSPTSSQGSNLRDSSNNLLSEAEIDPSSRRFGGFAPGRIGYGPPLGRWPNNPYGSPGTQGGSNGYRTGLVGGSLPSNPPGLVSEGDIEDSRLQNRNWTSSQLYPSQIPIMEGDDFIDGNAIPASTPQTDNHYQNLRHQAVPLDRVAVAGANGQILWIKPNSLEEGKTYAISVDVTDISDRHKIRGSRTYYTRVDRGPSYGDCSVIQEMRNDTFRVDCLGWKNRQDDKTDTDVSQNEILTYDVSYSLSEQGKKRMIYRGSLHKRNFQLPAIVNPVFIHVELQNSDGARTRVCRFPVNATRPGRPSDQTDVADFDFVYTCSVGIRSKLHHLILLKDQNSILAEVNMLVDSMPHIKPLTELVKRNLINETQLSESVGAIVRALSTIKFGKYVRFYDVTDSLSRAVAYAEYLTPQDIATVAEIIINGLQESTKEENTKPSGPWAQLARGLKNVHLSGQFLDETLSSISRLTFSLRKLLRKSHHQGLSLTEAVRAVMRIEDQLRDFYIKSVVARLPVFGKSNVTSAGINMVAQSAQETLILSQSGSLLVGAKFAPEFFSSEERGKYLQVGIAYLDESLYLASGAVQRMDDSAFSVWLLNDDLKEVPTRDLKEPIKIYLPPRKEVIGEVKAFSYQVKREQMSVHEFDLSEAINSTLHVEICTEDKQTRPFTIAVAFSQRRLSSKDPLNDTSIIALKNFSSIKRRPSQSKEFTNFIKTSFKPHQYVQSGKIYVTLWSTDVITASQRRRYRDQKVTYNLSVWMSDCFYWDKNEETWSVEGVQILGESTLQQTVCSTTHLSTFTSSYHQVKAEHMVEDTNTTGTSNALSPCLAVLFCTLAFFTIFLTVHRFVLRHRDFDDVRDDVYKSPRVGGWVRWWLGTDDGDTGARIPIILRDNKTEHRQVFEITVQTGNWPGSGTTSLPHIVIYGQDGKYEARELVSPTGLEMAHESSKAAKNERNGSCFFETGSTKTFIASFEQNLGPIWKLCIWHDHSGFWPRWYLDYVIIRDVNSDERWYFPCYAWLALDRGGRRISRELEPLERKPTLARHLAIKTRNNLLDCHSVLPIFACACWGALTRSQRIVHAMTLCFVILGLTTAKIWLVYASDFENSFAYFSAEAVFWGFLIGLTASAILLPVQLILRFTKRDERVSVAIEDTTSGGVRSPNSLSHVSTVFKSGDDLYAHESNKCVPGGLRKTETIAQTDLLGLDHEGDFDVVTVWLKGEHGDEKVCRGNPSHPFEPEESICSWPPRHSVSSLDEEIVRCMRTSSPSTFVTHEPTDRTIPDSSCYGDCSSSCCHANDFNESISNISHSRHPSDETMHVTMRKSDVSHYYQEDDVIKPRILAMDGPILVPCEKLAPLPQTWSGLLPPECVHVGWVYYATASIIACAVVIYGAANVMEDIDVGIWLETVFFALFWTLLVIEVLVIFMSSFVSTCVSLFMDTELTEVLLNLFPSVEVAAVDDYSYKYFNDSSEKYEINDGKTATLDPSVIKLRICERRRSRYLRNVAPPYNQKGRWENKKDPLRLRSREMRSESAAMRAISSWLIVIFLSVMLVTFVFTQRTLKPTKQINHWFNLGFCVNENSVVYQRIDSDFNSNFSKVTSHLSWQEWFEKSFHICELESTLNQNYSLVNLNQILLGPVTVTALRRPEVGHCSELPSKMRKLLYAKNYCKRKPANSSDSIEPKLFYGARATGYVFEQTVNIHLHQRNKQHYTEICPANSSDAVSVDIVLYDLASRRYFLISALSEFRTLRPQSTVTIRSASLQTFDTRVRDWLAFCHVVVLIWAAWWAFKNLLSLIEFKVLGKGGRMELSRRSLHRGSKMAALLDLTIWMSVVAYLVSSCVMRYSAFVLSYELENSNHFHQDPGSLIRFFLKCEEATRYTLGIWTTLFVIKVVNLAVNLHGYKSKLTYSVTAVCQSSAATFKAVLFPFTVLVLIMSMFGQILFGTGLVSHSSLAGAMQKTMQSSAWLGLVGGHAEQDLKAYRSHTGLLLAFLYFSVLFFTTRLILKGFIVASHRWFHANGRTAKASKQSGKCSKTVRSGKKTKKQSLKSSSKAVKRTRVTEESWISFTEIWTLISRKIKIFFGIMTDSLFCGSVPSCLDRFCPSRQSYDDHRRGSAQSLSRLKSLSFSSYDKSKMPNESGYSTCDLTPTKNCFSLPKKTPQFDVRWVGPTEPAIDEYNLSGDVALSEIELQVNEFCVRATALVDDVMSTFSSLEKHHKKDCGKSVKEALVSRTDLCVPGRASDQDHTNRNLCSVTVTPYSGRGTSQPQNVVNQSLRQLRAIENDQIIQVKPARAVHPRLKASLSLPIDPNERDSVRLSGLRKISANSPRDSGKTTGRFKKVSPFPQKDPNPVDVTISTDDAHTPLPTLTTLNIARHNHRLHRTKSDVQRTSSGEIPSTSSNDVPCTSAGLRHQQVVADESSSSSGTGSRTSGERNESGENFSARLWRAIQSRKRKAKKKNVTGPAPTRPRGLRRSQTVFINVRELPVIPSFQPALPSQTHSNKARSHLKDAISSKTKEPPRFAAAFETKHYNKSSVSDRAPLGGKKSSTPVTAISEEDFEDEIG</sequence>
<evidence type="ECO:0000256" key="1">
    <source>
        <dbReference type="ARBA" id="ARBA00004141"/>
    </source>
</evidence>
<keyword evidence="11" id="KW-0732">Signal</keyword>
<keyword evidence="6 10" id="KW-0472">Membrane</keyword>
<dbReference type="Pfam" id="PF00801">
    <property type="entry name" value="PKD"/>
    <property type="match status" value="3"/>
</dbReference>
<feature type="transmembrane region" description="Helical" evidence="10">
    <location>
        <begin position="3015"/>
        <end position="3036"/>
    </location>
</feature>
<keyword evidence="18" id="KW-1185">Reference proteome</keyword>
<feature type="transmembrane region" description="Helical" evidence="10">
    <location>
        <begin position="4177"/>
        <end position="4195"/>
    </location>
</feature>
<dbReference type="PROSITE" id="PS50221">
    <property type="entry name" value="GAIN_B"/>
    <property type="match status" value="1"/>
</dbReference>
<comment type="similarity">
    <text evidence="2">Belongs to the polycystin family.</text>
</comment>
<feature type="transmembrane region" description="Helical" evidence="10">
    <location>
        <begin position="3724"/>
        <end position="3747"/>
    </location>
</feature>
<dbReference type="SMART" id="SM00308">
    <property type="entry name" value="LH2"/>
    <property type="match status" value="1"/>
</dbReference>
<evidence type="ECO:0000256" key="11">
    <source>
        <dbReference type="SAM" id="SignalP"/>
    </source>
</evidence>
<evidence type="ECO:0000259" key="14">
    <source>
        <dbReference type="PROSITE" id="PS50221"/>
    </source>
</evidence>
<dbReference type="InterPro" id="IPR014010">
    <property type="entry name" value="REJ_dom"/>
</dbReference>
<dbReference type="SMART" id="SM00321">
    <property type="entry name" value="WSC"/>
    <property type="match status" value="1"/>
</dbReference>
<feature type="chain" id="PRO_5047044424" evidence="11">
    <location>
        <begin position="23"/>
        <end position="4754"/>
    </location>
</feature>
<dbReference type="CDD" id="cd00146">
    <property type="entry name" value="PKD"/>
    <property type="match status" value="1"/>
</dbReference>
<dbReference type="Proteomes" id="UP001642483">
    <property type="component" value="Unassembled WGS sequence"/>
</dbReference>
<evidence type="ECO:0000256" key="2">
    <source>
        <dbReference type="ARBA" id="ARBA00007200"/>
    </source>
</evidence>
<dbReference type="InterPro" id="IPR057244">
    <property type="entry name" value="GAIN_B"/>
</dbReference>
<evidence type="ECO:0000259" key="13">
    <source>
        <dbReference type="PROSITE" id="PS50095"/>
    </source>
</evidence>
<dbReference type="SUPFAM" id="SSF49723">
    <property type="entry name" value="Lipase/lipooxygenase domain (PLAT/LH2 domain)"/>
    <property type="match status" value="1"/>
</dbReference>
<feature type="transmembrane region" description="Helical" evidence="10">
    <location>
        <begin position="3270"/>
        <end position="3292"/>
    </location>
</feature>
<evidence type="ECO:0000256" key="10">
    <source>
        <dbReference type="SAM" id="Phobius"/>
    </source>
</evidence>
<evidence type="ECO:0000259" key="12">
    <source>
        <dbReference type="PROSITE" id="PS50093"/>
    </source>
</evidence>
<evidence type="ECO:0000256" key="4">
    <source>
        <dbReference type="ARBA" id="ARBA00022737"/>
    </source>
</evidence>
<comment type="subcellular location">
    <subcellularLocation>
        <location evidence="1">Membrane</location>
        <topology evidence="1">Multi-pass membrane protein</topology>
    </subcellularLocation>
</comment>
<dbReference type="InterPro" id="IPR013783">
    <property type="entry name" value="Ig-like_fold"/>
</dbReference>
<keyword evidence="5 10" id="KW-1133">Transmembrane helix</keyword>
<feature type="region of interest" description="Disordered" evidence="9">
    <location>
        <begin position="4717"/>
        <end position="4754"/>
    </location>
</feature>
<feature type="compositionally biased region" description="Acidic residues" evidence="9">
    <location>
        <begin position="2142"/>
        <end position="2155"/>
    </location>
</feature>
<keyword evidence="3 10" id="KW-0812">Transmembrane</keyword>
<feature type="compositionally biased region" description="Basic residues" evidence="9">
    <location>
        <begin position="4227"/>
        <end position="4236"/>
    </location>
</feature>
<evidence type="ECO:0000313" key="17">
    <source>
        <dbReference type="EMBL" id="CAK8677761.1"/>
    </source>
</evidence>
<feature type="transmembrane region" description="Helical" evidence="10">
    <location>
        <begin position="3307"/>
        <end position="3329"/>
    </location>
</feature>
<evidence type="ECO:0000256" key="7">
    <source>
        <dbReference type="ARBA" id="ARBA00023157"/>
    </source>
</evidence>
<feature type="domain" description="REJ" evidence="15">
    <location>
        <begin position="1756"/>
        <end position="1938"/>
    </location>
</feature>
<feature type="signal peptide" evidence="11">
    <location>
        <begin position="1"/>
        <end position="22"/>
    </location>
</feature>
<evidence type="ECO:0000256" key="9">
    <source>
        <dbReference type="SAM" id="MobiDB-lite"/>
    </source>
</evidence>
<feature type="domain" description="GAIN-B" evidence="14">
    <location>
        <begin position="2863"/>
        <end position="3002"/>
    </location>
</feature>
<feature type="transmembrane region" description="Helical" evidence="10">
    <location>
        <begin position="4071"/>
        <end position="4092"/>
    </location>
</feature>
<feature type="compositionally biased region" description="Basic and acidic residues" evidence="9">
    <location>
        <begin position="2156"/>
        <end position="2173"/>
    </location>
</feature>
<dbReference type="PANTHER" id="PTHR46730:SF1">
    <property type="entry name" value="PLAT DOMAIN-CONTAINING PROTEIN"/>
    <property type="match status" value="1"/>
</dbReference>
<dbReference type="EMBL" id="CAWYQH010000046">
    <property type="protein sequence ID" value="CAK8677761.1"/>
    <property type="molecule type" value="Genomic_DNA"/>
</dbReference>
<dbReference type="PROSITE" id="PS51212">
    <property type="entry name" value="WSC"/>
    <property type="match status" value="1"/>
</dbReference>
<name>A0ABP0FEF5_CLALP</name>
<dbReference type="Gene3D" id="2.60.60.20">
    <property type="entry name" value="PLAT/LH2 domain"/>
    <property type="match status" value="1"/>
</dbReference>
<dbReference type="InterPro" id="IPR022409">
    <property type="entry name" value="PKD/Chitinase_dom"/>
</dbReference>
<gene>
    <name evidence="17" type="ORF">CVLEPA_LOCUS7757</name>
</gene>
<feature type="domain" description="WSC" evidence="16">
    <location>
        <begin position="29"/>
        <end position="121"/>
    </location>
</feature>
<feature type="compositionally biased region" description="Low complexity" evidence="9">
    <location>
        <begin position="2206"/>
        <end position="2217"/>
    </location>
</feature>
<dbReference type="Pfam" id="PF01825">
    <property type="entry name" value="GPS"/>
    <property type="match status" value="1"/>
</dbReference>
<evidence type="ECO:0000256" key="8">
    <source>
        <dbReference type="PROSITE-ProRule" id="PRU00152"/>
    </source>
</evidence>
<feature type="compositionally biased region" description="Polar residues" evidence="9">
    <location>
        <begin position="4578"/>
        <end position="4594"/>
    </location>
</feature>
<dbReference type="PROSITE" id="PS50095">
    <property type="entry name" value="PLAT"/>
    <property type="match status" value="1"/>
</dbReference>
<evidence type="ECO:0000313" key="18">
    <source>
        <dbReference type="Proteomes" id="UP001642483"/>
    </source>
</evidence>
<dbReference type="Pfam" id="PF01477">
    <property type="entry name" value="PLAT"/>
    <property type="match status" value="1"/>
</dbReference>
<feature type="transmembrane region" description="Helical" evidence="10">
    <location>
        <begin position="3604"/>
        <end position="3628"/>
    </location>
</feature>
<feature type="domain" description="PKD" evidence="12">
    <location>
        <begin position="1533"/>
        <end position="1569"/>
    </location>
</feature>
<feature type="region of interest" description="Disordered" evidence="9">
    <location>
        <begin position="2142"/>
        <end position="2283"/>
    </location>
</feature>
<comment type="caution">
    <text evidence="8">Lacks conserved residue(s) required for the propagation of feature annotation.</text>
</comment>